<dbReference type="GeneTree" id="ENSGT00940000155301"/>
<dbReference type="Gene3D" id="2.130.10.10">
    <property type="entry name" value="YVTN repeat-like/Quinoprotein amine dehydrogenase"/>
    <property type="match status" value="2"/>
</dbReference>
<evidence type="ECO:0000256" key="3">
    <source>
        <dbReference type="ARBA" id="ARBA00022737"/>
    </source>
</evidence>
<feature type="repeat" description="WD" evidence="4">
    <location>
        <begin position="60"/>
        <end position="104"/>
    </location>
</feature>
<dbReference type="InterPro" id="IPR011047">
    <property type="entry name" value="Quinoprotein_ADH-like_sf"/>
</dbReference>
<dbReference type="PANTHER" id="PTHR44099">
    <property type="entry name" value="RABCONNECTIN-3B, ISOFORM A"/>
    <property type="match status" value="1"/>
</dbReference>
<dbReference type="AlphaFoldDB" id="A0A8D3BPX4"/>
<keyword evidence="1" id="KW-0597">Phosphoprotein</keyword>
<dbReference type="InterPro" id="IPR049916">
    <property type="entry name" value="WDR72-like"/>
</dbReference>
<sequence length="515" mass="57256">MSGNSLVLPIVLWGRTAPTHCISSLLVMDDFSSIITGCHDGQICLWDMTPGLEICPRAMLFGHTASITCLSKASTSSDKQYIVSASESGEMCLWDVNDGRCIEFTKLACAHTGIQFYQFTIGTEREGRLLCNGHYPEILVVDATSLEVLYSLVSKISPDWISSMSIIRSHRTQEDTVVAVSVTGILKVWIITAEVSRMQDLDPVFEEESKPIYCQGCQSISFCTFTQSSLLVVCSKYWRVFDAGDYSLLCSVPSDTDQAWTGGEFIAADKVIIWTEDGCSYIYKLPASCTGQKSEGSVRCFSAHRDHHCLLICPPVTRFFFGRREPFHKLLIQGDSAGRLKCPYLFNFLFSLQVSSTVSLQEAFDKLTPVSAGIIDQLSVLPGKEEPIKVTASVYIPSQGRLVCGREDGSIILVPATQTAIVQLLQGEHMLRRGWPPHRTLRGHRNKVTCVLYPYQISPRYDQRSLVSGGVDFSVIVWDIFTGEMKHIFCVHGGEITQLIIPPENCSVRRPIYPL</sequence>
<keyword evidence="3" id="KW-0677">Repeat</keyword>
<evidence type="ECO:0000313" key="5">
    <source>
        <dbReference type="Ensembl" id="ENSSMAP00000037082.1"/>
    </source>
</evidence>
<dbReference type="InterPro" id="IPR015943">
    <property type="entry name" value="WD40/YVTN_repeat-like_dom_sf"/>
</dbReference>
<protein>
    <submittedName>
        <fullName evidence="5">WD repeat domain 7</fullName>
    </submittedName>
</protein>
<evidence type="ECO:0000313" key="6">
    <source>
        <dbReference type="Proteomes" id="UP000694558"/>
    </source>
</evidence>
<dbReference type="PANTHER" id="PTHR44099:SF3">
    <property type="entry name" value="WD REPEAT-CONTAINING PROTEIN 7"/>
    <property type="match status" value="1"/>
</dbReference>
<evidence type="ECO:0000256" key="4">
    <source>
        <dbReference type="PROSITE-ProRule" id="PRU00221"/>
    </source>
</evidence>
<feature type="repeat" description="WD" evidence="4">
    <location>
        <begin position="441"/>
        <end position="488"/>
    </location>
</feature>
<accession>A0A8D3BPX4</accession>
<reference evidence="5" key="2">
    <citation type="submission" date="2025-08" db="UniProtKB">
        <authorList>
            <consortium name="Ensembl"/>
        </authorList>
    </citation>
    <scope>IDENTIFICATION</scope>
</reference>
<reference evidence="5" key="1">
    <citation type="submission" date="2023-05" db="EMBL/GenBank/DDBJ databases">
        <title>High-quality long-read genome of Scophthalmus maximus.</title>
        <authorList>
            <person name="Lien S."/>
            <person name="Martinez P."/>
        </authorList>
    </citation>
    <scope>NUCLEOTIDE SEQUENCE [LARGE SCALE GENOMIC DNA]</scope>
</reference>
<dbReference type="Ensembl" id="ENSSMAT00000081225.1">
    <property type="protein sequence ID" value="ENSSMAP00000037082.1"/>
    <property type="gene ID" value="ENSSMAG00000012218.2"/>
</dbReference>
<dbReference type="FunFam" id="2.130.10.10:FF:000247">
    <property type="entry name" value="WD repeat-containing protein 72"/>
    <property type="match status" value="1"/>
</dbReference>
<dbReference type="Pfam" id="PF00400">
    <property type="entry name" value="WD40"/>
    <property type="match status" value="3"/>
</dbReference>
<dbReference type="InterPro" id="IPR001680">
    <property type="entry name" value="WD40_rpt"/>
</dbReference>
<name>A0A8D3BPX4_SCOMX</name>
<dbReference type="PROSITE" id="PS50082">
    <property type="entry name" value="WD_REPEATS_2"/>
    <property type="match status" value="2"/>
</dbReference>
<proteinExistence type="predicted"/>
<organism evidence="5 6">
    <name type="scientific">Scophthalmus maximus</name>
    <name type="common">Turbot</name>
    <name type="synonym">Psetta maxima</name>
    <dbReference type="NCBI Taxonomy" id="52904"/>
    <lineage>
        <taxon>Eukaryota</taxon>
        <taxon>Metazoa</taxon>
        <taxon>Chordata</taxon>
        <taxon>Craniata</taxon>
        <taxon>Vertebrata</taxon>
        <taxon>Euteleostomi</taxon>
        <taxon>Actinopterygii</taxon>
        <taxon>Neopterygii</taxon>
        <taxon>Teleostei</taxon>
        <taxon>Neoteleostei</taxon>
        <taxon>Acanthomorphata</taxon>
        <taxon>Carangaria</taxon>
        <taxon>Pleuronectiformes</taxon>
        <taxon>Pleuronectoidei</taxon>
        <taxon>Scophthalmidae</taxon>
        <taxon>Scophthalmus</taxon>
    </lineage>
</organism>
<gene>
    <name evidence="5" type="primary">WDR7</name>
</gene>
<dbReference type="InterPro" id="IPR019775">
    <property type="entry name" value="WD40_repeat_CS"/>
</dbReference>
<keyword evidence="2 4" id="KW-0853">WD repeat</keyword>
<dbReference type="SMART" id="SM00320">
    <property type="entry name" value="WD40"/>
    <property type="match status" value="3"/>
</dbReference>
<evidence type="ECO:0000256" key="2">
    <source>
        <dbReference type="ARBA" id="ARBA00022574"/>
    </source>
</evidence>
<evidence type="ECO:0000256" key="1">
    <source>
        <dbReference type="ARBA" id="ARBA00022553"/>
    </source>
</evidence>
<dbReference type="SUPFAM" id="SSF50998">
    <property type="entry name" value="Quinoprotein alcohol dehydrogenase-like"/>
    <property type="match status" value="1"/>
</dbReference>
<dbReference type="Proteomes" id="UP000694558">
    <property type="component" value="Chromosome 16"/>
</dbReference>
<dbReference type="PROSITE" id="PS00678">
    <property type="entry name" value="WD_REPEATS_1"/>
    <property type="match status" value="1"/>
</dbReference>
<dbReference type="GO" id="GO:0005737">
    <property type="term" value="C:cytoplasm"/>
    <property type="evidence" value="ECO:0007669"/>
    <property type="project" value="TreeGrafter"/>
</dbReference>